<evidence type="ECO:0000259" key="6">
    <source>
        <dbReference type="PROSITE" id="PS50923"/>
    </source>
</evidence>
<feature type="domain" description="Sushi" evidence="6">
    <location>
        <begin position="288"/>
        <end position="350"/>
    </location>
</feature>
<dbReference type="InterPro" id="IPR035976">
    <property type="entry name" value="Sushi/SCR/CCP_sf"/>
</dbReference>
<keyword evidence="1" id="KW-0677">Repeat</keyword>
<evidence type="ECO:0008006" key="9">
    <source>
        <dbReference type="Google" id="ProtNLM"/>
    </source>
</evidence>
<dbReference type="SMART" id="SM00032">
    <property type="entry name" value="CCP"/>
    <property type="match status" value="16"/>
</dbReference>
<evidence type="ECO:0000259" key="5">
    <source>
        <dbReference type="PROSITE" id="PS50825"/>
    </source>
</evidence>
<keyword evidence="3" id="KW-0768">Sushi</keyword>
<dbReference type="InterPro" id="IPR043555">
    <property type="entry name" value="SRPX-like"/>
</dbReference>
<feature type="disulfide bond" evidence="3">
    <location>
        <begin position="1027"/>
        <end position="1054"/>
    </location>
</feature>
<evidence type="ECO:0000313" key="8">
    <source>
        <dbReference type="Proteomes" id="UP000007110"/>
    </source>
</evidence>
<accession>A0A7M7GK36</accession>
<dbReference type="SUPFAM" id="SSF57535">
    <property type="entry name" value="Complement control module/SCR domain"/>
    <property type="match status" value="13"/>
</dbReference>
<dbReference type="EnsemblMetazoa" id="XM_003724992">
    <property type="protein sequence ID" value="XP_003725040"/>
    <property type="gene ID" value="LOC100892839"/>
</dbReference>
<feature type="disulfide bond" evidence="3">
    <location>
        <begin position="998"/>
        <end position="1041"/>
    </location>
</feature>
<evidence type="ECO:0000256" key="4">
    <source>
        <dbReference type="SAM" id="MobiDB-lite"/>
    </source>
</evidence>
<feature type="domain" description="Sushi" evidence="6">
    <location>
        <begin position="1057"/>
        <end position="1123"/>
    </location>
</feature>
<name>A0A7M7GK36_STRPU</name>
<feature type="domain" description="Sushi" evidence="6">
    <location>
        <begin position="996"/>
        <end position="1056"/>
    </location>
</feature>
<dbReference type="InterPro" id="IPR011641">
    <property type="entry name" value="Tyr-kin_ephrin_A/B_rcpt-like"/>
</dbReference>
<proteinExistence type="predicted"/>
<feature type="region of interest" description="Disordered" evidence="4">
    <location>
        <begin position="1639"/>
        <end position="1661"/>
    </location>
</feature>
<dbReference type="OrthoDB" id="406096at2759"/>
<dbReference type="PROSITE" id="PS50825">
    <property type="entry name" value="HYR"/>
    <property type="match status" value="5"/>
</dbReference>
<evidence type="ECO:0000313" key="7">
    <source>
        <dbReference type="EnsemblMetazoa" id="XP_003725040"/>
    </source>
</evidence>
<dbReference type="InterPro" id="IPR003410">
    <property type="entry name" value="HYR_dom"/>
</dbReference>
<dbReference type="InterPro" id="IPR009030">
    <property type="entry name" value="Growth_fac_rcpt_cys_sf"/>
</dbReference>
<feature type="domain" description="Sushi" evidence="6">
    <location>
        <begin position="783"/>
        <end position="847"/>
    </location>
</feature>
<dbReference type="OMA" id="HECICHE"/>
<feature type="domain" description="Sushi" evidence="6">
    <location>
        <begin position="1205"/>
        <end position="1267"/>
    </location>
</feature>
<dbReference type="PROSITE" id="PS50923">
    <property type="entry name" value="SUSHI"/>
    <property type="match status" value="14"/>
</dbReference>
<dbReference type="InParanoid" id="A0A7M7GK36"/>
<feature type="domain" description="Sushi" evidence="6">
    <location>
        <begin position="1501"/>
        <end position="1570"/>
    </location>
</feature>
<dbReference type="SMART" id="SM01411">
    <property type="entry name" value="Ephrin_rec_like"/>
    <property type="match status" value="2"/>
</dbReference>
<dbReference type="PANTHER" id="PTHR46343:SF2">
    <property type="entry name" value="SUSHI_VON WILLEBRAND FACTOR TYPE A_EGF_PENTRAXIN DOMAIN-CONTAINING 1"/>
    <property type="match status" value="1"/>
</dbReference>
<reference evidence="7" key="2">
    <citation type="submission" date="2021-01" db="UniProtKB">
        <authorList>
            <consortium name="EnsemblMetazoa"/>
        </authorList>
    </citation>
    <scope>IDENTIFICATION</scope>
</reference>
<dbReference type="Pfam" id="PF02494">
    <property type="entry name" value="HYR"/>
    <property type="match status" value="4"/>
</dbReference>
<evidence type="ECO:0000256" key="3">
    <source>
        <dbReference type="PROSITE-ProRule" id="PRU00302"/>
    </source>
</evidence>
<dbReference type="Gene3D" id="2.60.40.10">
    <property type="entry name" value="Immunoglobulins"/>
    <property type="match status" value="1"/>
</dbReference>
<dbReference type="SUPFAM" id="SSF57184">
    <property type="entry name" value="Growth factor receptor domain"/>
    <property type="match status" value="1"/>
</dbReference>
<feature type="disulfide bond" evidence="3">
    <location>
        <begin position="386"/>
        <end position="413"/>
    </location>
</feature>
<evidence type="ECO:0000256" key="2">
    <source>
        <dbReference type="ARBA" id="ARBA00023157"/>
    </source>
</evidence>
<feature type="domain" description="Sushi" evidence="6">
    <location>
        <begin position="18"/>
        <end position="79"/>
    </location>
</feature>
<dbReference type="Gene3D" id="2.10.70.10">
    <property type="entry name" value="Complement Module, domain 1"/>
    <property type="match status" value="14"/>
</dbReference>
<keyword evidence="8" id="KW-1185">Reference proteome</keyword>
<protein>
    <recommendedName>
        <fullName evidence="9">Sushi, von Willebrand factor type A, EGF and pentraxin domain-containing protein 1-like</fullName>
    </recommendedName>
</protein>
<feature type="domain" description="HYR" evidence="5">
    <location>
        <begin position="551"/>
        <end position="643"/>
    </location>
</feature>
<dbReference type="Pfam" id="PF00084">
    <property type="entry name" value="Sushi"/>
    <property type="match status" value="13"/>
</dbReference>
<dbReference type="InterPro" id="IPR000436">
    <property type="entry name" value="Sushi_SCR_CCP_dom"/>
</dbReference>
<feature type="domain" description="Sushi" evidence="6">
    <location>
        <begin position="80"/>
        <end position="141"/>
    </location>
</feature>
<feature type="domain" description="Sushi" evidence="6">
    <location>
        <begin position="351"/>
        <end position="415"/>
    </location>
</feature>
<dbReference type="GeneID" id="100892839"/>
<feature type="domain" description="HYR" evidence="5">
    <location>
        <begin position="1334"/>
        <end position="1418"/>
    </location>
</feature>
<feature type="domain" description="Sushi" evidence="6">
    <location>
        <begin position="720"/>
        <end position="781"/>
    </location>
</feature>
<feature type="domain" description="HYR" evidence="5">
    <location>
        <begin position="140"/>
        <end position="225"/>
    </location>
</feature>
<dbReference type="PANTHER" id="PTHR46343">
    <property type="entry name" value="HYR DOMAIN-CONTAINING PROTEIN"/>
    <property type="match status" value="1"/>
</dbReference>
<feature type="domain" description="HYR" evidence="5">
    <location>
        <begin position="1122"/>
        <end position="1204"/>
    </location>
</feature>
<dbReference type="Pfam" id="PF07699">
    <property type="entry name" value="Ephrin_rec_like"/>
    <property type="match status" value="2"/>
</dbReference>
<dbReference type="KEGG" id="spu:100892839"/>
<comment type="caution">
    <text evidence="3">Lacks conserved residue(s) required for the propagation of feature annotation.</text>
</comment>
<dbReference type="CDD" id="cd00033">
    <property type="entry name" value="CCP"/>
    <property type="match status" value="13"/>
</dbReference>
<dbReference type="Gene3D" id="2.10.50.10">
    <property type="entry name" value="Tumor Necrosis Factor Receptor, subunit A, domain 2"/>
    <property type="match status" value="2"/>
</dbReference>
<feature type="domain" description="HYR" evidence="5">
    <location>
        <begin position="846"/>
        <end position="932"/>
    </location>
</feature>
<dbReference type="RefSeq" id="XP_003725040.3">
    <property type="nucleotide sequence ID" value="XM_003724992.3"/>
</dbReference>
<feature type="domain" description="Sushi" evidence="6">
    <location>
        <begin position="416"/>
        <end position="482"/>
    </location>
</feature>
<feature type="domain" description="Sushi" evidence="6">
    <location>
        <begin position="933"/>
        <end position="995"/>
    </location>
</feature>
<dbReference type="InterPro" id="IPR013783">
    <property type="entry name" value="Ig-like_fold"/>
</dbReference>
<feature type="domain" description="Sushi" evidence="6">
    <location>
        <begin position="483"/>
        <end position="552"/>
    </location>
</feature>
<keyword evidence="2 3" id="KW-1015">Disulfide bond</keyword>
<feature type="domain" description="Sushi" evidence="6">
    <location>
        <begin position="226"/>
        <end position="287"/>
    </location>
</feature>
<dbReference type="Proteomes" id="UP000007110">
    <property type="component" value="Unassembled WGS sequence"/>
</dbReference>
<reference evidence="8" key="1">
    <citation type="submission" date="2015-02" db="EMBL/GenBank/DDBJ databases">
        <title>Genome sequencing for Strongylocentrotus purpuratus.</title>
        <authorList>
            <person name="Murali S."/>
            <person name="Liu Y."/>
            <person name="Vee V."/>
            <person name="English A."/>
            <person name="Wang M."/>
            <person name="Skinner E."/>
            <person name="Han Y."/>
            <person name="Muzny D.M."/>
            <person name="Worley K.C."/>
            <person name="Gibbs R.A."/>
        </authorList>
    </citation>
    <scope>NUCLEOTIDE SEQUENCE</scope>
</reference>
<organism evidence="7 8">
    <name type="scientific">Strongylocentrotus purpuratus</name>
    <name type="common">Purple sea urchin</name>
    <dbReference type="NCBI Taxonomy" id="7668"/>
    <lineage>
        <taxon>Eukaryota</taxon>
        <taxon>Metazoa</taxon>
        <taxon>Echinodermata</taxon>
        <taxon>Eleutherozoa</taxon>
        <taxon>Echinozoa</taxon>
        <taxon>Echinoidea</taxon>
        <taxon>Euechinoidea</taxon>
        <taxon>Echinacea</taxon>
        <taxon>Camarodonta</taxon>
        <taxon>Echinidea</taxon>
        <taxon>Strongylocentrotidae</taxon>
        <taxon>Strongylocentrotus</taxon>
    </lineage>
</organism>
<evidence type="ECO:0000256" key="1">
    <source>
        <dbReference type="ARBA" id="ARBA00022737"/>
    </source>
</evidence>
<sequence>MLDRTKLFHSKFYPFTGIRCATLGAPSSGNVGCTNTNFVSSVCTFSCVSGYRLVGSETRTCYRWSNTGLWTGSNPFCERVTCNSLDDPTNGAWSCMGTSYYGSSCTLSCDYGYTLEGSQPTRTCLQSGQWSGTEGTLDCIDSLAPTITGCPSSQSVLAPPLVTSAIVMWATPSAADNSGEAVTVVLEQGSASGSTFEEGDHLITYSATDNAQNKATCLFTVTVEVVYCPALAAHPPLQISCPQSNIRGSECTFSCSTGYSLQGQETQLCVLTGSTGMWNSITPSCQITQCNELPSLENGGITGACSRDYGSSCHFECHVGYEINNDVRTCVAQPGSSSVFWDGESPVCSRIYCTKPSLSIGLQITVTSQCPSGRQVSSGNQCHFICSEGYHLQGSEDLTCQEDHTWSSTIPTCQLINCAVADLSVPMFAVKQGCTTGEVNYGTVCTLSCQEGYEPTGSGEMTCSDDGNGVGTWSGDSIECTLVTCSVPIPVSTVTTVNCLYNGESTVTSERQKYSTACNFQCDDGYSLVEGSHVRVCLATGEWDGIPVLCRDITPPDLTCPEDIVLKADPGMTMSKIQWSRWEPILASDLGMSIEATLYSINSDEVGPNRPSLFSEGSHTLVYEAEDVSGNKIDCSFSVTAKVCRCPPLSIPENSIVSLAAGVGSCNGGVVYGSVCTIRCELGHTLSTGGRSLNRTCDISESGPNCDAMWSSPDPVCEIVRCDVPDVTNGLSDCPSSTVAYLTSCGFSCEPGYRAPSGADSYLRTCQADSQWSGEDFQCTDLITCPARLAIPYGSATPSECSSSDFVQFGFTCEFTCQTGFRLEGPGSVLCNTDGNWSPNGDSFCVDIQAPTFDVACPHRINADALRERTTAEVYFQEPNPIDNSGNATIKRLDLGYAPGSEFPEGDTRIRYKATDAFGLTSLCDLIITVNVHRCSVQQPPLHGAVTGCVDSFIGSQCLFSCDVGYNLMGTSSLQCELTSDGTPAWNDLTPTCLIQTCPSLQIPEFASLSGCDSSPVPFGSICTFSCELGYTGIGESIKSCLEEEVWSSTSFVCERLPCEVLSEPSSIMILPETCLSDPRFGDVCSLECEQSGFKITPPGLKEVTCSSDQTWTGEVEQAQCVDLELPVFEDCPSDIVAFASKSSDKANVEWSAVATDNDPSQEPVVTCNPQPGILTIGVHVVRCSALDEAGNEASCQFTVEVKARQCQPLTPPAHGIVMDTCDTTYGSTCHIECSEGYLLVGSSIGNCEFDGTNMFWQFENEPLCITTSCNPLDVPDPILFSPASCSGSGMVHDGTVCTLSCDFHLTLETEVELFTCLKGEWSQQPYVSSIQCIDEVPPTLTYCPPHILTTRTEYWGVEESFVYPSAEDNFDMELQVTADPLDLMSPYTFTSDTTCTYTFTDDAGNSVSCVFQIDITNDVQPVITSCPTGGEVNTSDTVGLVHYEKPSYLPMPGIDLLVSCNVPDSPIMLPVGDHDIICHVSDPASGLQAECRMSFKVMHESCLPLNSPMNGALACDIFADGRYCSVLCEDGYDVPRVLTGAGIAISLDVFICGTSGSWHPQQSVPDCSEPKSSKPNLPLKIMYYPSSCSEADASSIDTISSQFLEILEQSDFDSICDVNSQCSVDNVEVSCGVKNERRRRSIPDQRRPKLGRGSGGPTSVSMVLRLTDTMKLGQSKQPEGQHPHQVLHNLAHHIHSHVQHHFSKADGDKKEDGIPGDAEHQRLKPDTTLLFGDVLAECDEGYYLDEDGFKCIPCPAGYYLDVASEICTPCNQGFFQDDQAQTECKPCRDGTSTIDQGATRAEQCKEPCPAGHLSKSGFHPCTRCPPGLYQPHPQRTSCTRCPGNTTTAMYGATSINSCHIVN</sequence>